<gene>
    <name evidence="2" type="ORF">FC26_GL001507</name>
</gene>
<feature type="transmembrane region" description="Helical" evidence="1">
    <location>
        <begin position="166"/>
        <end position="184"/>
    </location>
</feature>
<evidence type="ECO:0008006" key="4">
    <source>
        <dbReference type="Google" id="ProtNLM"/>
    </source>
</evidence>
<feature type="transmembrane region" description="Helical" evidence="1">
    <location>
        <begin position="262"/>
        <end position="278"/>
    </location>
</feature>
<reference evidence="2 3" key="1">
    <citation type="journal article" date="2015" name="Genome Announc.">
        <title>Expanding the biotechnology potential of lactobacilli through comparative genomics of 213 strains and associated genera.</title>
        <authorList>
            <person name="Sun Z."/>
            <person name="Harris H.M."/>
            <person name="McCann A."/>
            <person name="Guo C."/>
            <person name="Argimon S."/>
            <person name="Zhang W."/>
            <person name="Yang X."/>
            <person name="Jeffery I.B."/>
            <person name="Cooney J.C."/>
            <person name="Kagawa T.F."/>
            <person name="Liu W."/>
            <person name="Song Y."/>
            <person name="Salvetti E."/>
            <person name="Wrobel A."/>
            <person name="Rasinkangas P."/>
            <person name="Parkhill J."/>
            <person name="Rea M.C."/>
            <person name="O'Sullivan O."/>
            <person name="Ritari J."/>
            <person name="Douillard F.P."/>
            <person name="Paul Ross R."/>
            <person name="Yang R."/>
            <person name="Briner A.E."/>
            <person name="Felis G.E."/>
            <person name="de Vos W.M."/>
            <person name="Barrangou R."/>
            <person name="Klaenhammer T.R."/>
            <person name="Caufield P.W."/>
            <person name="Cui Y."/>
            <person name="Zhang H."/>
            <person name="O'Toole P.W."/>
        </authorList>
    </citation>
    <scope>NUCLEOTIDE SEQUENCE [LARGE SCALE GENOMIC DNA]</scope>
    <source>
        <strain evidence="2 3">DSM 20634</strain>
    </source>
</reference>
<keyword evidence="1" id="KW-1133">Transmembrane helix</keyword>
<feature type="transmembrane region" description="Helical" evidence="1">
    <location>
        <begin position="290"/>
        <end position="308"/>
    </location>
</feature>
<feature type="transmembrane region" description="Helical" evidence="1">
    <location>
        <begin position="54"/>
        <end position="75"/>
    </location>
</feature>
<dbReference type="STRING" id="1423813.FC26_GL001507"/>
<protein>
    <recommendedName>
        <fullName evidence="4">Mutg family lantibiotic protection abc superfamily atp binding cassette transporter permease</fullName>
    </recommendedName>
</protein>
<dbReference type="EMBL" id="AYYY01000025">
    <property type="protein sequence ID" value="KRM61434.1"/>
    <property type="molecule type" value="Genomic_DNA"/>
</dbReference>
<sequence length="615" mass="70837">MSIIGLLIYLVSLVGFVGTLRSFGVLRYLSWISAMLLQVLILYVMAMFNQLNLGIQLVAFLGCSLFIIRMILLMFNIGRVRFEELHYFDVWMILLGLLLGKVLYASPLIHYDNYSHWALIVKFLTFEGHLPTASDPLISFTSYPPEMALMMTNLVKWVGFSDGTMLLGQFILIWACLYATFAVVRDRTRGLMSFTLCFVITITNVFNIAIRMNNLLVDYVLPVLTAAAIAGVYAYREHPWLQFGHVMLFVNALLLVKNSGGFFVAMIAFYYLYCILKYGQQKWRWRIPRAILATGLGVGVGVLPFMWWQQHVHQTFSGVSKHQISTQAYSKQLSGEDHTVIFKIGKHFVDHILNFGSLSPRGVILINVGLLVGWLVVRWWLHHKNQLLTTLIVLDITFIAYYISLFAMYVVSMPYAEAILLDGLERYMSSIVILSLLLGAMVLLVTMDDCLYEQRIEKRSIRSFSSIFTKNMYQIATFVLMIFSIILMFSEINGIEYNNSIGNNELPVQMRKIARQSKQYNHTKILLVDPHANDVGDYYAGYVGRYYFFSDQVTGQENFMMSAKEFKAVTQQYDYIAIPEWHRTFTVMTNKVYHQHFKTGLYRVTKHKLVKVNHI</sequence>
<feature type="transmembrane region" description="Helical" evidence="1">
    <location>
        <begin position="87"/>
        <end position="109"/>
    </location>
</feature>
<dbReference type="OrthoDB" id="2787347at2"/>
<accession>A0A0R2A4K8</accession>
<comment type="caution">
    <text evidence="2">The sequence shown here is derived from an EMBL/GenBank/DDBJ whole genome shotgun (WGS) entry which is preliminary data.</text>
</comment>
<feature type="transmembrane region" description="Helical" evidence="1">
    <location>
        <begin position="6"/>
        <end position="23"/>
    </location>
</feature>
<name>A0A0R2A4K8_9LACO</name>
<evidence type="ECO:0000313" key="3">
    <source>
        <dbReference type="Proteomes" id="UP000051733"/>
    </source>
</evidence>
<evidence type="ECO:0000313" key="2">
    <source>
        <dbReference type="EMBL" id="KRM61434.1"/>
    </source>
</evidence>
<proteinExistence type="predicted"/>
<keyword evidence="1" id="KW-0812">Transmembrane</keyword>
<organism evidence="2 3">
    <name type="scientific">Paucilactobacillus vaccinostercus DSM 20634</name>
    <dbReference type="NCBI Taxonomy" id="1423813"/>
    <lineage>
        <taxon>Bacteria</taxon>
        <taxon>Bacillati</taxon>
        <taxon>Bacillota</taxon>
        <taxon>Bacilli</taxon>
        <taxon>Lactobacillales</taxon>
        <taxon>Lactobacillaceae</taxon>
        <taxon>Paucilactobacillus</taxon>
    </lineage>
</organism>
<feature type="transmembrane region" description="Helical" evidence="1">
    <location>
        <begin position="431"/>
        <end position="451"/>
    </location>
</feature>
<dbReference type="PATRIC" id="fig|1423813.3.peg.1532"/>
<feature type="transmembrane region" description="Helical" evidence="1">
    <location>
        <begin position="388"/>
        <end position="411"/>
    </location>
</feature>
<keyword evidence="3" id="KW-1185">Reference proteome</keyword>
<dbReference type="AlphaFoldDB" id="A0A0R2A4K8"/>
<dbReference type="Proteomes" id="UP000051733">
    <property type="component" value="Unassembled WGS sequence"/>
</dbReference>
<feature type="transmembrane region" description="Helical" evidence="1">
    <location>
        <begin position="472"/>
        <end position="490"/>
    </location>
</feature>
<dbReference type="RefSeq" id="WP_057778581.1">
    <property type="nucleotide sequence ID" value="NZ_AYYY01000025.1"/>
</dbReference>
<feature type="transmembrane region" description="Helical" evidence="1">
    <location>
        <begin position="28"/>
        <end position="48"/>
    </location>
</feature>
<feature type="transmembrane region" description="Helical" evidence="1">
    <location>
        <begin position="363"/>
        <end position="381"/>
    </location>
</feature>
<evidence type="ECO:0000256" key="1">
    <source>
        <dbReference type="SAM" id="Phobius"/>
    </source>
</evidence>
<feature type="transmembrane region" description="Helical" evidence="1">
    <location>
        <begin position="191"/>
        <end position="210"/>
    </location>
</feature>
<keyword evidence="1" id="KW-0472">Membrane</keyword>